<keyword evidence="6" id="KW-0677">Repeat</keyword>
<dbReference type="InterPro" id="IPR002088">
    <property type="entry name" value="Prenyl_trans_a"/>
</dbReference>
<evidence type="ECO:0000256" key="4">
    <source>
        <dbReference type="ARBA" id="ARBA00022602"/>
    </source>
</evidence>
<dbReference type="Gene3D" id="3.80.10.10">
    <property type="entry name" value="Ribonuclease Inhibitor"/>
    <property type="match status" value="1"/>
</dbReference>
<dbReference type="InterPro" id="IPR001611">
    <property type="entry name" value="Leu-rich_rpt"/>
</dbReference>
<evidence type="ECO:0000256" key="8">
    <source>
        <dbReference type="ARBA" id="ARBA00047658"/>
    </source>
</evidence>
<dbReference type="PANTHER" id="PTHR11129:SF2">
    <property type="entry name" value="GERANYLGERANYL TRANSFERASE TYPE-2 SUBUNIT ALPHA"/>
    <property type="match status" value="1"/>
</dbReference>
<evidence type="ECO:0000256" key="3">
    <source>
        <dbReference type="ARBA" id="ARBA00014772"/>
    </source>
</evidence>
<dbReference type="Gene3D" id="2.60.40.1130">
    <property type="entry name" value="Rab geranylgeranyltransferase alpha-subunit, insert domain"/>
    <property type="match status" value="1"/>
</dbReference>
<evidence type="ECO:0000256" key="7">
    <source>
        <dbReference type="ARBA" id="ARBA00031267"/>
    </source>
</evidence>
<dbReference type="FunFam" id="1.25.40.120:FF:000035">
    <property type="entry name" value="Geranylgeranyl transferase type-2 subunit alpha"/>
    <property type="match status" value="1"/>
</dbReference>
<evidence type="ECO:0000256" key="2">
    <source>
        <dbReference type="ARBA" id="ARBA00012656"/>
    </source>
</evidence>
<dbReference type="PROSITE" id="PS51450">
    <property type="entry name" value="LRR"/>
    <property type="match status" value="1"/>
</dbReference>
<evidence type="ECO:0000256" key="9">
    <source>
        <dbReference type="RuleBase" id="RU367120"/>
    </source>
</evidence>
<evidence type="ECO:0000313" key="10">
    <source>
        <dbReference type="EMBL" id="CAD7262875.1"/>
    </source>
</evidence>
<proteinExistence type="inferred from homology"/>
<dbReference type="InterPro" id="IPR032675">
    <property type="entry name" value="LRR_dom_sf"/>
</dbReference>
<protein>
    <recommendedName>
        <fullName evidence="3 9">Geranylgeranyl transferase type-2 subunit alpha</fullName>
        <ecNumber evidence="2 9">2.5.1.60</ecNumber>
    </recommendedName>
    <alternativeName>
        <fullName evidence="7 9">Geranylgeranyl transferase type II subunit alpha</fullName>
    </alternativeName>
</protein>
<comment type="similarity">
    <text evidence="1 9">Belongs to the protein prenyltransferase subunit alpha family.</text>
</comment>
<dbReference type="EC" id="2.5.1.60" evidence="2 9"/>
<evidence type="ECO:0000256" key="1">
    <source>
        <dbReference type="ARBA" id="ARBA00006734"/>
    </source>
</evidence>
<organism evidence="10">
    <name type="scientific">Timema shepardi</name>
    <name type="common">Walking stick</name>
    <dbReference type="NCBI Taxonomy" id="629360"/>
    <lineage>
        <taxon>Eukaryota</taxon>
        <taxon>Metazoa</taxon>
        <taxon>Ecdysozoa</taxon>
        <taxon>Arthropoda</taxon>
        <taxon>Hexapoda</taxon>
        <taxon>Insecta</taxon>
        <taxon>Pterygota</taxon>
        <taxon>Neoptera</taxon>
        <taxon>Polyneoptera</taxon>
        <taxon>Phasmatodea</taxon>
        <taxon>Timematodea</taxon>
        <taxon>Timematoidea</taxon>
        <taxon>Timematidae</taxon>
        <taxon>Timema</taxon>
    </lineage>
</organism>
<keyword evidence="4 9" id="KW-0637">Prenyltransferase</keyword>
<keyword evidence="5 9" id="KW-0808">Transferase</keyword>
<dbReference type="SUPFAM" id="SSF48439">
    <property type="entry name" value="Protein prenylyltransferase"/>
    <property type="match status" value="1"/>
</dbReference>
<evidence type="ECO:0000256" key="6">
    <source>
        <dbReference type="ARBA" id="ARBA00022737"/>
    </source>
</evidence>
<dbReference type="PROSITE" id="PS51147">
    <property type="entry name" value="PFTA"/>
    <property type="match status" value="5"/>
</dbReference>
<dbReference type="SUPFAM" id="SSF52058">
    <property type="entry name" value="L domain-like"/>
    <property type="match status" value="1"/>
</dbReference>
<name>A0A7R9AZX7_TIMSH</name>
<dbReference type="GO" id="GO:0004663">
    <property type="term" value="F:Rab geranylgeranyltransferase activity"/>
    <property type="evidence" value="ECO:0007669"/>
    <property type="project" value="UniProtKB-UniRule"/>
</dbReference>
<sequence length="624" mass="70979">MDGSLPSVAAVCSDLAPLPPPSCVDGPQLSTDCAQNTTRHGRIKLRTTEEEKAAKKKERERKVKLYRAGIERLFLKRRKGEYDEEAMEICEQLLTANPDIYTIWNIRREAIETFRENRTEDELQSLLEGELRLTEQCLRNNPKSYGAWHHRVWVLDNMPAPDWGRELGLCNKYLELDELHCWDYRRVVVERSKVPSAKEFDFSTGKIEKNFSNYSAWHYRSKLLPLIHPDPQGRRPIAEKKHEEELELVQSAAFTDPNDQSAWFYQRWLLGRVQPPLALAQAYVSHNLVSVSLTHSIHLDHTTSVDLVVGGASVPGSWRSSSGHKHSHVWVSFEPQEASFFIRTVLTNIRFLNATQLFSPSVELFQGDSGSVPVQVQLNKGGEIMHSLTTSRGEDGSSRVLVGERPQFGAQFSVATTSVLQEQLESCSQLLELEPGSKWTLLTSVLLMQAIDRHRYKVETMRNLEELLQVDPLRSGYYRDLESRYIVEYALEAAESLYEIDLANSNLTALYHSHYMSIFQHVNLSSNHLARSLPRLHALQRCQVLTLDNNEIKSLEEFPALASLRTLSLRDNLISSVTQVDHLKHCLNIGSLDVTGNPVETKRGLTDAVREVLLSIHTLNGKRL</sequence>
<comment type="catalytic activity">
    <reaction evidence="8 9">
        <text>geranylgeranyl diphosphate + L-cysteinyl-[protein] = S-geranylgeranyl-L-cysteinyl-[protein] + diphosphate</text>
        <dbReference type="Rhea" id="RHEA:21240"/>
        <dbReference type="Rhea" id="RHEA-COMP:10131"/>
        <dbReference type="Rhea" id="RHEA-COMP:11537"/>
        <dbReference type="ChEBI" id="CHEBI:29950"/>
        <dbReference type="ChEBI" id="CHEBI:33019"/>
        <dbReference type="ChEBI" id="CHEBI:57533"/>
        <dbReference type="ChEBI" id="CHEBI:86021"/>
        <dbReference type="EC" id="2.5.1.60"/>
    </reaction>
</comment>
<dbReference type="Gene3D" id="1.25.40.120">
    <property type="entry name" value="Protein prenylyltransferase"/>
    <property type="match status" value="1"/>
</dbReference>
<reference evidence="10" key="1">
    <citation type="submission" date="2020-11" db="EMBL/GenBank/DDBJ databases">
        <authorList>
            <person name="Tran Van P."/>
        </authorList>
    </citation>
    <scope>NUCLEOTIDE SEQUENCE</scope>
</reference>
<evidence type="ECO:0000256" key="5">
    <source>
        <dbReference type="ARBA" id="ARBA00022679"/>
    </source>
</evidence>
<dbReference type="GO" id="GO:0005968">
    <property type="term" value="C:Rab-protein geranylgeranyltransferase complex"/>
    <property type="evidence" value="ECO:0007669"/>
    <property type="project" value="TreeGrafter"/>
</dbReference>
<comment type="function">
    <text evidence="9">Catalyzes the transfer of a geranyl-geranyl moiety from geranyl-geranyl pyrophosphate to cysteines occuring in specific C-terminal amino acid sequences.</text>
</comment>
<accession>A0A7R9AZX7</accession>
<dbReference type="PANTHER" id="PTHR11129">
    <property type="entry name" value="PROTEIN FARNESYLTRANSFERASE ALPHA SUBUNIT/RAB GERANYLGERANYL TRANSFERASE ALPHA SUBUNIT"/>
    <property type="match status" value="1"/>
</dbReference>
<dbReference type="GO" id="GO:0097354">
    <property type="term" value="P:prenylation"/>
    <property type="evidence" value="ECO:0007669"/>
    <property type="project" value="UniProtKB-UniRule"/>
</dbReference>
<dbReference type="Pfam" id="PF01239">
    <property type="entry name" value="PPTA"/>
    <property type="match status" value="4"/>
</dbReference>
<dbReference type="EMBL" id="OC003152">
    <property type="protein sequence ID" value="CAD7262875.1"/>
    <property type="molecule type" value="Genomic_DNA"/>
</dbReference>
<dbReference type="AlphaFoldDB" id="A0A7R9AZX7"/>
<gene>
    <name evidence="10" type="ORF">TSIB3V08_LOCUS6971</name>
</gene>